<gene>
    <name evidence="4" type="primary">ctpL_1</name>
    <name evidence="4" type="ORF">GALL_200440</name>
</gene>
<keyword evidence="1" id="KW-0807">Transducer</keyword>
<sequence>MTGAPMEHSGFIEKIAEDTGRLSVGLSEVIDVVDDLTLHVKRQGEDFNDLKSSADSMSKMSGKIAGSAGEALNVIKEAQTTVEGSQSQIQTSLGEIRQLAEMVTNMEHQLSGLREALSKVGKVAKEISAIAGQTNMLALNATIEAARAGELGKGFAVVASEVKALSRKTADATAGIEATLKVLNDQAQKLIDESVAGSARAAAVATSTDAIAAVMATVREAMNHVEGQAHEISTDIHTISDGVTSIDGRLASMSSGVYQTSARLASASERILVVRNLGESLIGTTADMGIVTENTPYINAAKEVGAQVTAAFEEALAQGRISESDLFDENYQLVEGTAPAQYITRFTAFCDQVLPPIQDPVAARLKNCMAVCSVDRNGYMPSHQPDFRQPQRPDDPNWNAKYSRNRIKFNDYTAMAASQNRKPVLLQTFNRNLGDRKITVKDASVPVIIRGRHWGALRVVFSTD</sequence>
<proteinExistence type="inferred from homology"/>
<feature type="domain" description="Methyl-accepting transducer" evidence="3">
    <location>
        <begin position="18"/>
        <end position="265"/>
    </location>
</feature>
<dbReference type="InterPro" id="IPR004090">
    <property type="entry name" value="Chemotax_Me-accpt_rcpt"/>
</dbReference>
<accession>A0A1J5RPA7</accession>
<evidence type="ECO:0000256" key="1">
    <source>
        <dbReference type="ARBA" id="ARBA00023224"/>
    </source>
</evidence>
<dbReference type="PRINTS" id="PR00260">
    <property type="entry name" value="CHEMTRNSDUCR"/>
</dbReference>
<evidence type="ECO:0000259" key="3">
    <source>
        <dbReference type="PROSITE" id="PS50111"/>
    </source>
</evidence>
<dbReference type="GO" id="GO:0004888">
    <property type="term" value="F:transmembrane signaling receptor activity"/>
    <property type="evidence" value="ECO:0007669"/>
    <property type="project" value="InterPro"/>
</dbReference>
<dbReference type="SMART" id="SM00283">
    <property type="entry name" value="MA"/>
    <property type="match status" value="1"/>
</dbReference>
<comment type="similarity">
    <text evidence="2">Belongs to the methyl-accepting chemotaxis (MCP) protein family.</text>
</comment>
<dbReference type="InterPro" id="IPR004089">
    <property type="entry name" value="MCPsignal_dom"/>
</dbReference>
<reference evidence="4" key="1">
    <citation type="submission" date="2016-10" db="EMBL/GenBank/DDBJ databases">
        <title>Sequence of Gallionella enrichment culture.</title>
        <authorList>
            <person name="Poehlein A."/>
            <person name="Muehling M."/>
            <person name="Daniel R."/>
        </authorList>
    </citation>
    <scope>NUCLEOTIDE SEQUENCE</scope>
</reference>
<dbReference type="EMBL" id="MLJW01000126">
    <property type="protein sequence ID" value="OIQ97862.1"/>
    <property type="molecule type" value="Genomic_DNA"/>
</dbReference>
<dbReference type="GO" id="GO:0006935">
    <property type="term" value="P:chemotaxis"/>
    <property type="evidence" value="ECO:0007669"/>
    <property type="project" value="InterPro"/>
</dbReference>
<dbReference type="AlphaFoldDB" id="A0A1J5RPA7"/>
<comment type="caution">
    <text evidence="4">The sequence shown here is derived from an EMBL/GenBank/DDBJ whole genome shotgun (WGS) entry which is preliminary data.</text>
</comment>
<dbReference type="Pfam" id="PF00015">
    <property type="entry name" value="MCPsignal"/>
    <property type="match status" value="1"/>
</dbReference>
<dbReference type="SUPFAM" id="SSF58104">
    <property type="entry name" value="Methyl-accepting chemotaxis protein (MCP) signaling domain"/>
    <property type="match status" value="1"/>
</dbReference>
<organism evidence="4">
    <name type="scientific">mine drainage metagenome</name>
    <dbReference type="NCBI Taxonomy" id="410659"/>
    <lineage>
        <taxon>unclassified sequences</taxon>
        <taxon>metagenomes</taxon>
        <taxon>ecological metagenomes</taxon>
    </lineage>
</organism>
<dbReference type="PROSITE" id="PS50111">
    <property type="entry name" value="CHEMOTAXIS_TRANSDUC_2"/>
    <property type="match status" value="1"/>
</dbReference>
<dbReference type="Gene3D" id="1.10.287.950">
    <property type="entry name" value="Methyl-accepting chemotaxis protein"/>
    <property type="match status" value="1"/>
</dbReference>
<dbReference type="GO" id="GO:0016020">
    <property type="term" value="C:membrane"/>
    <property type="evidence" value="ECO:0007669"/>
    <property type="project" value="InterPro"/>
</dbReference>
<protein>
    <submittedName>
        <fullName evidence="4">Methyl-accepting chemotaxis protein CtpL</fullName>
    </submittedName>
</protein>
<dbReference type="PANTHER" id="PTHR32089:SF112">
    <property type="entry name" value="LYSOZYME-LIKE PROTEIN-RELATED"/>
    <property type="match status" value="1"/>
</dbReference>
<evidence type="ECO:0000313" key="4">
    <source>
        <dbReference type="EMBL" id="OIQ97862.1"/>
    </source>
</evidence>
<dbReference type="PANTHER" id="PTHR32089">
    <property type="entry name" value="METHYL-ACCEPTING CHEMOTAXIS PROTEIN MCPB"/>
    <property type="match status" value="1"/>
</dbReference>
<evidence type="ECO:0000256" key="2">
    <source>
        <dbReference type="ARBA" id="ARBA00029447"/>
    </source>
</evidence>
<name>A0A1J5RPA7_9ZZZZ</name>
<dbReference type="GO" id="GO:0007165">
    <property type="term" value="P:signal transduction"/>
    <property type="evidence" value="ECO:0007669"/>
    <property type="project" value="UniProtKB-KW"/>
</dbReference>